<feature type="domain" description="DUF6438" evidence="2">
    <location>
        <begin position="162"/>
        <end position="275"/>
    </location>
</feature>
<organism evidence="3 4">
    <name type="scientific">Flavobacterium chungangensis</name>
    <dbReference type="NCBI Taxonomy" id="2708132"/>
    <lineage>
        <taxon>Bacteria</taxon>
        <taxon>Pseudomonadati</taxon>
        <taxon>Bacteroidota</taxon>
        <taxon>Flavobacteriia</taxon>
        <taxon>Flavobacteriales</taxon>
        <taxon>Flavobacteriaceae</taxon>
        <taxon>Flavobacterium</taxon>
    </lineage>
</organism>
<proteinExistence type="predicted"/>
<dbReference type="InterPro" id="IPR045497">
    <property type="entry name" value="DUF6438"/>
</dbReference>
<evidence type="ECO:0000256" key="1">
    <source>
        <dbReference type="SAM" id="MobiDB-lite"/>
    </source>
</evidence>
<dbReference type="Proteomes" id="UP001596003">
    <property type="component" value="Unassembled WGS sequence"/>
</dbReference>
<feature type="region of interest" description="Disordered" evidence="1">
    <location>
        <begin position="42"/>
        <end position="64"/>
    </location>
</feature>
<protein>
    <submittedName>
        <fullName evidence="3">DUF6438 domain-containing protein</fullName>
    </submittedName>
</protein>
<evidence type="ECO:0000313" key="4">
    <source>
        <dbReference type="Proteomes" id="UP001596003"/>
    </source>
</evidence>
<dbReference type="Pfam" id="PF20033">
    <property type="entry name" value="DUF6438"/>
    <property type="match status" value="1"/>
</dbReference>
<sequence>MKLTHLLPAILFFILYSCQKNNDKKLEKELLGEWIYIKTDDLRKPQTNNNPNIPPPPPPPPFGSPKRGYIFLENNIAENKSGYFKRIDAVERENRKTFFLGTRTKYKIENDSIKIFNLGSKTWENQKLHSIIGDTLTTEIGDSIFAKYARTQYKINPTENYDQIIVSSSGCYGSCPISNISIDNNGNIIYYGQEYNTQNGLFKSKITKEQYQEIQTNFKKADILNLEDNYEGNWTDDETVTITFIKNNKIIKTIRDYGIQSPTALVWAYTPVRYLYQHIKLTSLKKEKLLFPIWRISFRKGNQICDLTKSESYYLFTEILKGKETNDTFEHKYYIEFWNDQDKKEIIDTDGRYFKSKDKTIDIGYNFLISNNFIAKFRLKDKYD</sequence>
<reference evidence="4" key="1">
    <citation type="journal article" date="2019" name="Int. J. Syst. Evol. Microbiol.">
        <title>The Global Catalogue of Microorganisms (GCM) 10K type strain sequencing project: providing services to taxonomists for standard genome sequencing and annotation.</title>
        <authorList>
            <consortium name="The Broad Institute Genomics Platform"/>
            <consortium name="The Broad Institute Genome Sequencing Center for Infectious Disease"/>
            <person name="Wu L."/>
            <person name="Ma J."/>
        </authorList>
    </citation>
    <scope>NUCLEOTIDE SEQUENCE [LARGE SCALE GENOMIC DNA]</scope>
    <source>
        <strain evidence="4">NBRC 103627</strain>
    </source>
</reference>
<evidence type="ECO:0000259" key="2">
    <source>
        <dbReference type="Pfam" id="PF20033"/>
    </source>
</evidence>
<evidence type="ECO:0000313" key="3">
    <source>
        <dbReference type="EMBL" id="MFC4479644.1"/>
    </source>
</evidence>
<keyword evidence="4" id="KW-1185">Reference proteome</keyword>
<dbReference type="EMBL" id="JBHSFY010000016">
    <property type="protein sequence ID" value="MFC4479644.1"/>
    <property type="molecule type" value="Genomic_DNA"/>
</dbReference>
<gene>
    <name evidence="3" type="ORF">ACFO3N_21375</name>
</gene>
<feature type="compositionally biased region" description="Pro residues" evidence="1">
    <location>
        <begin position="52"/>
        <end position="63"/>
    </location>
</feature>
<accession>A0ABV8ZJ38</accession>
<dbReference type="RefSeq" id="WP_379800921.1">
    <property type="nucleotide sequence ID" value="NZ_JBHSFY010000016.1"/>
</dbReference>
<comment type="caution">
    <text evidence="3">The sequence shown here is derived from an EMBL/GenBank/DDBJ whole genome shotgun (WGS) entry which is preliminary data.</text>
</comment>
<dbReference type="PROSITE" id="PS51257">
    <property type="entry name" value="PROKAR_LIPOPROTEIN"/>
    <property type="match status" value="1"/>
</dbReference>
<name>A0ABV8ZJ38_9FLAO</name>